<keyword evidence="2" id="KW-1185">Reference proteome</keyword>
<evidence type="ECO:0000313" key="2">
    <source>
        <dbReference type="Proteomes" id="UP000009374"/>
    </source>
</evidence>
<accession>C6HVH9</accession>
<gene>
    <name evidence="1" type="ORF">UBAL3_79160025</name>
</gene>
<dbReference type="AlphaFoldDB" id="C6HVH9"/>
<reference evidence="1 2" key="1">
    <citation type="journal article" date="2009" name="Appl. Environ. Microbiol.">
        <title>Community genomic and proteomic analyses of chemoautotrophic iron-oxidizing "Leptospirillum rubarum" (Group II) and "Leptospirillum ferrodiazotrophum" (Group III) bacteria in acid mine drainage biofilms.</title>
        <authorList>
            <person name="Goltsman D.S."/>
            <person name="Denef V.J."/>
            <person name="Singer S.W."/>
            <person name="VerBerkmoes N.C."/>
            <person name="Lefsrud M."/>
            <person name="Mueller R.S."/>
            <person name="Dick G.J."/>
            <person name="Sun C.L."/>
            <person name="Wheeler K.E."/>
            <person name="Zemla A."/>
            <person name="Baker B.J."/>
            <person name="Hauser L."/>
            <person name="Land M."/>
            <person name="Shah M.B."/>
            <person name="Thelen M.P."/>
            <person name="Hettich R.L."/>
            <person name="Banfield J.F."/>
        </authorList>
    </citation>
    <scope>NUCLEOTIDE SEQUENCE [LARGE SCALE GENOMIC DNA]</scope>
</reference>
<dbReference type="Proteomes" id="UP000009374">
    <property type="component" value="Unassembled WGS sequence"/>
</dbReference>
<name>C6HVH9_9BACT</name>
<evidence type="ECO:0008006" key="3">
    <source>
        <dbReference type="Google" id="ProtNLM"/>
    </source>
</evidence>
<sequence length="461" mass="53169">MGFVSLIASIRDLSPWKKILDYGINSNVVTSFATDSAGKIVLFDDGLVHLTKLPARTLSRMPVRSLREHLASRGGPKVGPEVDEEDLFRRKDYRGTNDQGTLIWWGFPIGTLPQPAGLYFLAFFDRMPPEKQIEAVEYPEILKIREKIQIPVARHLLDEADQNVLMTEIPRLMEWEDLPFKHHRVFLVDGVTLDDGPRPIYLQFDGPEEKLRMYQENVSMGDVQFFKKISESGPRPALIEHTEKNFRYEIMLPLTWYIHVLGWIGIALPTLDTWMKPVRLNFEEIVRNIGDALGEERMSLGLLPHYDVHRGLFEEESFMTLMEEMITRHPPRPFVLLGVRVDPAHRDLLQTVLDRAKRPSDILAQVGDNLVILFPDQDVGRAKAVETRYQEVLGRFVATRPDVALTISVFWFPSQAWSGRELMAALDERPKVDIIPNQREQSSGQGFDDWFKRFLVLKDWE</sequence>
<evidence type="ECO:0000313" key="1">
    <source>
        <dbReference type="EMBL" id="EES53397.1"/>
    </source>
</evidence>
<organism evidence="1 2">
    <name type="scientific">Leptospirillum ferrodiazotrophum</name>
    <dbReference type="NCBI Taxonomy" id="412449"/>
    <lineage>
        <taxon>Bacteria</taxon>
        <taxon>Pseudomonadati</taxon>
        <taxon>Nitrospirota</taxon>
        <taxon>Nitrospiria</taxon>
        <taxon>Nitrospirales</taxon>
        <taxon>Nitrospiraceae</taxon>
        <taxon>Leptospirillum</taxon>
    </lineage>
</organism>
<dbReference type="EMBL" id="GG693863">
    <property type="protein sequence ID" value="EES53397.1"/>
    <property type="molecule type" value="Genomic_DNA"/>
</dbReference>
<proteinExistence type="predicted"/>
<protein>
    <recommendedName>
        <fullName evidence="3">GGDEF domain-containing protein</fullName>
    </recommendedName>
</protein>